<proteinExistence type="predicted"/>
<dbReference type="EMBL" id="CP001140">
    <property type="protein sequence ID" value="ACL11637.1"/>
    <property type="molecule type" value="Genomic_DNA"/>
</dbReference>
<evidence type="ECO:0000313" key="2">
    <source>
        <dbReference type="Proteomes" id="UP000006903"/>
    </source>
</evidence>
<name>B8D6A6_DESA1</name>
<gene>
    <name evidence="1" type="ordered locus">DKAM_1311</name>
</gene>
<reference evidence="1 2" key="1">
    <citation type="journal article" date="2009" name="J. Bacteriol.">
        <title>Complete genome sequence of the anaerobic, protein-degrading hyperthermophilic crenarchaeon Desulfurococcus kamchatkensis.</title>
        <authorList>
            <person name="Ravin N.V."/>
            <person name="Mardanov A.V."/>
            <person name="Beletsky A.V."/>
            <person name="Kublanov I.V."/>
            <person name="Kolganova T.V."/>
            <person name="Lebedinsky A.V."/>
            <person name="Chernyh N.A."/>
            <person name="Bonch-Osmolovskaya E.A."/>
            <person name="Skryabin K.G."/>
        </authorList>
    </citation>
    <scope>NUCLEOTIDE SEQUENCE [LARGE SCALE GENOMIC DNA]</scope>
    <source>
        <strain evidence="2">DSM 18924 / JCM 16383 / VKM B-2413 / 1221n</strain>
    </source>
</reference>
<accession>B8D6A6</accession>
<dbReference type="HOGENOM" id="CLU_3302577_0_0_2"/>
<dbReference type="AlphaFoldDB" id="B8D6A6"/>
<dbReference type="Proteomes" id="UP000006903">
    <property type="component" value="Chromosome"/>
</dbReference>
<evidence type="ECO:0000313" key="1">
    <source>
        <dbReference type="EMBL" id="ACL11637.1"/>
    </source>
</evidence>
<organism evidence="1 2">
    <name type="scientific">Desulfurococcus amylolyticus (strain DSM 18924 / JCM 16383 / VKM B-2413 / 1221n)</name>
    <name type="common">Desulfurococcus kamchatkensis</name>
    <dbReference type="NCBI Taxonomy" id="490899"/>
    <lineage>
        <taxon>Archaea</taxon>
        <taxon>Thermoproteota</taxon>
        <taxon>Thermoprotei</taxon>
        <taxon>Desulfurococcales</taxon>
        <taxon>Desulfurococcaceae</taxon>
        <taxon>Desulfurococcus</taxon>
    </lineage>
</organism>
<protein>
    <submittedName>
        <fullName evidence="1">Uncharacterized protein</fullName>
    </submittedName>
</protein>
<dbReference type="KEGG" id="dka:DKAM_1311"/>
<sequence>MIKRIFGITPDILNPGNIMGFTESLKILDLVNAPNSIIA</sequence>